<accession>A0AAE0GMD3</accession>
<organism evidence="1 2">
    <name type="scientific">Cymbomonas tetramitiformis</name>
    <dbReference type="NCBI Taxonomy" id="36881"/>
    <lineage>
        <taxon>Eukaryota</taxon>
        <taxon>Viridiplantae</taxon>
        <taxon>Chlorophyta</taxon>
        <taxon>Pyramimonadophyceae</taxon>
        <taxon>Pyramimonadales</taxon>
        <taxon>Pyramimonadaceae</taxon>
        <taxon>Cymbomonas</taxon>
    </lineage>
</organism>
<dbReference type="AlphaFoldDB" id="A0AAE0GMD3"/>
<dbReference type="Proteomes" id="UP001190700">
    <property type="component" value="Unassembled WGS sequence"/>
</dbReference>
<reference evidence="1 2" key="1">
    <citation type="journal article" date="2015" name="Genome Biol. Evol.">
        <title>Comparative Genomics of a Bacterivorous Green Alga Reveals Evolutionary Causalities and Consequences of Phago-Mixotrophic Mode of Nutrition.</title>
        <authorList>
            <person name="Burns J.A."/>
            <person name="Paasch A."/>
            <person name="Narechania A."/>
            <person name="Kim E."/>
        </authorList>
    </citation>
    <scope>NUCLEOTIDE SEQUENCE [LARGE SCALE GENOMIC DNA]</scope>
    <source>
        <strain evidence="1 2">PLY_AMNH</strain>
    </source>
</reference>
<name>A0AAE0GMD3_9CHLO</name>
<keyword evidence="2" id="KW-1185">Reference proteome</keyword>
<sequence length="218" mass="23916">MGPVDCAFFLNSAAKVNQENMQENEPQLEEPSTLVLPQISTPGSVHSGLRVSVTSPQRVVSPRKLRQLEGSLSPTRSLPKFRQSWTTIQVKERRSGAARSLPANLATTHAFGVYTTDQSQASISLPAISMPSRFDKGKHCTRLDTYAHLKTHPDWQPPARRSPKKGRFTTFASNAPLVLSLPKQHCAIKSIGRGHFMGATRVHQPLVLDASEEGNAVM</sequence>
<gene>
    <name evidence="1" type="ORF">CYMTET_11413</name>
</gene>
<evidence type="ECO:0000313" key="1">
    <source>
        <dbReference type="EMBL" id="KAK3280764.1"/>
    </source>
</evidence>
<comment type="caution">
    <text evidence="1">The sequence shown here is derived from an EMBL/GenBank/DDBJ whole genome shotgun (WGS) entry which is preliminary data.</text>
</comment>
<dbReference type="EMBL" id="LGRX02004271">
    <property type="protein sequence ID" value="KAK3280764.1"/>
    <property type="molecule type" value="Genomic_DNA"/>
</dbReference>
<proteinExistence type="predicted"/>
<protein>
    <submittedName>
        <fullName evidence="1">Uncharacterized protein</fullName>
    </submittedName>
</protein>
<evidence type="ECO:0000313" key="2">
    <source>
        <dbReference type="Proteomes" id="UP001190700"/>
    </source>
</evidence>